<evidence type="ECO:0000313" key="1">
    <source>
        <dbReference type="EMBL" id="GAA4483699.1"/>
    </source>
</evidence>
<evidence type="ECO:0008006" key="3">
    <source>
        <dbReference type="Google" id="ProtNLM"/>
    </source>
</evidence>
<dbReference type="Proteomes" id="UP001500503">
    <property type="component" value="Unassembled WGS sequence"/>
</dbReference>
<comment type="caution">
    <text evidence="1">The sequence shown here is derived from an EMBL/GenBank/DDBJ whole genome shotgun (WGS) entry which is preliminary data.</text>
</comment>
<name>A0ABP8P9T5_9ACTN</name>
<sequence>MSWEDDDTSEMTPLRRTRAEFGWKVPRLIAALRRCAAQVGMGLGSDKSLKTTISRHENGHVIPGEDWRRLYRLAYGRTDEELGFLDEAPTGSSPADDLRQHIATARRVDIGLVRQMRQQVHHIRLLDRRLGAPSLLEQTRTVISTLTDLVTYSLQPSVRAALSAVLSDAGALAAWQALDVGAVQQAWGHCEIAKAAAREADSPVLLAHAMGEQVYALHDLGRLTDALTLVRAARALVGRVGPRLLLCWLDAVEAETQAALADEQCRRTLDRSAALLPVDAHDPALPFIALDEVHHARWRGNCLAQIGDTDAIDYLAGALEQMDTTFVRATAGLRCDLAQAFATRGELEEARKHLTSARLLANQVGSVRQRRRIASIGLAA</sequence>
<protein>
    <recommendedName>
        <fullName evidence="3">XRE family transcriptional regulator</fullName>
    </recommendedName>
</protein>
<proteinExistence type="predicted"/>
<reference evidence="2" key="1">
    <citation type="journal article" date="2019" name="Int. J. Syst. Evol. Microbiol.">
        <title>The Global Catalogue of Microorganisms (GCM) 10K type strain sequencing project: providing services to taxonomists for standard genome sequencing and annotation.</title>
        <authorList>
            <consortium name="The Broad Institute Genomics Platform"/>
            <consortium name="The Broad Institute Genome Sequencing Center for Infectious Disease"/>
            <person name="Wu L."/>
            <person name="Ma J."/>
        </authorList>
    </citation>
    <scope>NUCLEOTIDE SEQUENCE [LARGE SCALE GENOMIC DNA]</scope>
    <source>
        <strain evidence="2">JCM 17933</strain>
    </source>
</reference>
<dbReference type="RefSeq" id="WP_345456946.1">
    <property type="nucleotide sequence ID" value="NZ_BAABHF010000009.1"/>
</dbReference>
<accession>A0ABP8P9T5</accession>
<dbReference type="EMBL" id="BAABHF010000009">
    <property type="protein sequence ID" value="GAA4483699.1"/>
    <property type="molecule type" value="Genomic_DNA"/>
</dbReference>
<gene>
    <name evidence="1" type="ORF">GCM10023191_005740</name>
</gene>
<organism evidence="1 2">
    <name type="scientific">Actinoallomurus oryzae</name>
    <dbReference type="NCBI Taxonomy" id="502180"/>
    <lineage>
        <taxon>Bacteria</taxon>
        <taxon>Bacillati</taxon>
        <taxon>Actinomycetota</taxon>
        <taxon>Actinomycetes</taxon>
        <taxon>Streptosporangiales</taxon>
        <taxon>Thermomonosporaceae</taxon>
        <taxon>Actinoallomurus</taxon>
    </lineage>
</organism>
<keyword evidence="2" id="KW-1185">Reference proteome</keyword>
<evidence type="ECO:0000313" key="2">
    <source>
        <dbReference type="Proteomes" id="UP001500503"/>
    </source>
</evidence>